<evidence type="ECO:0000313" key="2">
    <source>
        <dbReference type="EMBL" id="GIX98049.1"/>
    </source>
</evidence>
<evidence type="ECO:0000313" key="3">
    <source>
        <dbReference type="Proteomes" id="UP001054945"/>
    </source>
</evidence>
<reference evidence="2 3" key="1">
    <citation type="submission" date="2021-06" db="EMBL/GenBank/DDBJ databases">
        <title>Caerostris extrusa draft genome.</title>
        <authorList>
            <person name="Kono N."/>
            <person name="Arakawa K."/>
        </authorList>
    </citation>
    <scope>NUCLEOTIDE SEQUENCE [LARGE SCALE GENOMIC DNA]</scope>
</reference>
<dbReference type="Proteomes" id="UP001054945">
    <property type="component" value="Unassembled WGS sequence"/>
</dbReference>
<organism evidence="2 3">
    <name type="scientific">Caerostris extrusa</name>
    <name type="common">Bark spider</name>
    <name type="synonym">Caerostris bankana</name>
    <dbReference type="NCBI Taxonomy" id="172846"/>
    <lineage>
        <taxon>Eukaryota</taxon>
        <taxon>Metazoa</taxon>
        <taxon>Ecdysozoa</taxon>
        <taxon>Arthropoda</taxon>
        <taxon>Chelicerata</taxon>
        <taxon>Arachnida</taxon>
        <taxon>Araneae</taxon>
        <taxon>Araneomorphae</taxon>
        <taxon>Entelegynae</taxon>
        <taxon>Araneoidea</taxon>
        <taxon>Araneidae</taxon>
        <taxon>Caerostris</taxon>
    </lineage>
</organism>
<evidence type="ECO:0000256" key="1">
    <source>
        <dbReference type="SAM" id="MobiDB-lite"/>
    </source>
</evidence>
<keyword evidence="3" id="KW-1185">Reference proteome</keyword>
<name>A0AAV4PLR0_CAEEX</name>
<accession>A0AAV4PLR0</accession>
<feature type="region of interest" description="Disordered" evidence="1">
    <location>
        <begin position="19"/>
        <end position="38"/>
    </location>
</feature>
<comment type="caution">
    <text evidence="2">The sequence shown here is derived from an EMBL/GenBank/DDBJ whole genome shotgun (WGS) entry which is preliminary data.</text>
</comment>
<dbReference type="AlphaFoldDB" id="A0AAV4PLR0"/>
<proteinExistence type="predicted"/>
<gene>
    <name evidence="2" type="ORF">CEXT_131311</name>
</gene>
<sequence>MGCLQAKNWLCHIQYLKKQTGKKSPNKEGSTSVMKEKKKKTVEWLRLACQGKLCDRYRKNKKKKKKKLSKTMRQYLYNHPEAAKQTMESIKLQKHGEEKGYFSIFLPEADIFRG</sequence>
<protein>
    <submittedName>
        <fullName evidence="2">Uncharacterized protein</fullName>
    </submittedName>
</protein>
<dbReference type="EMBL" id="BPLR01004851">
    <property type="protein sequence ID" value="GIX98049.1"/>
    <property type="molecule type" value="Genomic_DNA"/>
</dbReference>